<accession>A0A6A3KT20</accession>
<feature type="non-terminal residue" evidence="3">
    <location>
        <position position="18"/>
    </location>
</feature>
<dbReference type="AlphaFoldDB" id="A0A6A3KT20"/>
<sequence length="18" mass="1853">MAPLKILIVGPKEAGKST</sequence>
<evidence type="ECO:0000313" key="1">
    <source>
        <dbReference type="EMBL" id="KAE8957529.1"/>
    </source>
</evidence>
<organism evidence="3 4">
    <name type="scientific">Phytophthora rubi</name>
    <dbReference type="NCBI Taxonomy" id="129364"/>
    <lineage>
        <taxon>Eukaryota</taxon>
        <taxon>Sar</taxon>
        <taxon>Stramenopiles</taxon>
        <taxon>Oomycota</taxon>
        <taxon>Peronosporomycetes</taxon>
        <taxon>Peronosporales</taxon>
        <taxon>Peronosporaceae</taxon>
        <taxon>Phytophthora</taxon>
    </lineage>
</organism>
<evidence type="ECO:0000313" key="5">
    <source>
        <dbReference type="Proteomes" id="UP000435112"/>
    </source>
</evidence>
<name>A0A6A3KT20_9STRA</name>
<dbReference type="Proteomes" id="UP000435112">
    <property type="component" value="Unassembled WGS sequence"/>
</dbReference>
<gene>
    <name evidence="3" type="ORF">PR001_g16599</name>
    <name evidence="1" type="ORF">PR001_g31339</name>
    <name evidence="2" type="ORF">PR002_g31040</name>
</gene>
<dbReference type="EMBL" id="QXFU01007718">
    <property type="protein sequence ID" value="KAE8957883.1"/>
    <property type="molecule type" value="Genomic_DNA"/>
</dbReference>
<dbReference type="EMBL" id="QXFV01001322">
    <property type="protein sequence ID" value="KAE9008777.1"/>
    <property type="molecule type" value="Genomic_DNA"/>
</dbReference>
<evidence type="ECO:0000313" key="2">
    <source>
        <dbReference type="EMBL" id="KAE8957883.1"/>
    </source>
</evidence>
<dbReference type="Proteomes" id="UP000429607">
    <property type="component" value="Unassembled WGS sequence"/>
</dbReference>
<proteinExistence type="predicted"/>
<reference evidence="4 5" key="1">
    <citation type="submission" date="2018-09" db="EMBL/GenBank/DDBJ databases">
        <title>Genomic investigation of the strawberry pathogen Phytophthora fragariae indicates pathogenicity is determined by transcriptional variation in three key races.</title>
        <authorList>
            <person name="Adams T.M."/>
            <person name="Armitage A.D."/>
            <person name="Sobczyk M.K."/>
            <person name="Bates H.J."/>
            <person name="Dunwell J.M."/>
            <person name="Nellist C.F."/>
            <person name="Harrison R.J."/>
        </authorList>
    </citation>
    <scope>NUCLEOTIDE SEQUENCE [LARGE SCALE GENOMIC DNA]</scope>
    <source>
        <strain evidence="3 4">SCRP249</strain>
        <strain evidence="2 5">SCRP324</strain>
    </source>
</reference>
<dbReference type="EMBL" id="QXFV01008002">
    <property type="protein sequence ID" value="KAE8957529.1"/>
    <property type="molecule type" value="Genomic_DNA"/>
</dbReference>
<evidence type="ECO:0000313" key="4">
    <source>
        <dbReference type="Proteomes" id="UP000429607"/>
    </source>
</evidence>
<evidence type="ECO:0000313" key="3">
    <source>
        <dbReference type="EMBL" id="KAE9008777.1"/>
    </source>
</evidence>
<comment type="caution">
    <text evidence="3">The sequence shown here is derived from an EMBL/GenBank/DDBJ whole genome shotgun (WGS) entry which is preliminary data.</text>
</comment>
<protein>
    <submittedName>
        <fullName evidence="3">Uncharacterized protein</fullName>
    </submittedName>
</protein>